<evidence type="ECO:0000313" key="3">
    <source>
        <dbReference type="Proteomes" id="UP000652153"/>
    </source>
</evidence>
<dbReference type="InterPro" id="IPR001387">
    <property type="entry name" value="Cro/C1-type_HTH"/>
</dbReference>
<dbReference type="Proteomes" id="UP000652153">
    <property type="component" value="Unassembled WGS sequence"/>
</dbReference>
<protein>
    <recommendedName>
        <fullName evidence="1">HTH cro/C1-type domain-containing protein</fullName>
    </recommendedName>
</protein>
<evidence type="ECO:0000259" key="1">
    <source>
        <dbReference type="PROSITE" id="PS50943"/>
    </source>
</evidence>
<gene>
    <name evidence="2" type="ORF">GCM10008014_51400</name>
</gene>
<dbReference type="EMBL" id="BMFU01000012">
    <property type="protein sequence ID" value="GGH68704.1"/>
    <property type="molecule type" value="Genomic_DNA"/>
</dbReference>
<dbReference type="InterPro" id="IPR010982">
    <property type="entry name" value="Lambda_DNA-bd_dom_sf"/>
</dbReference>
<sequence length="184" mass="21361">MSLPRWIETEELLHFINTNNTPGQREAWIRNEFNAIYPGEYTPPKVADQCKVITAQGLRKLENEEGSRPRHSTLKALSEFYNIPLEVFTEPTPERFYLGKPKSKLKSSDVRGPFYRLNLSATLEKPSGEVETQPLISDLTLRHMDFEQLCDMIKMLESWIKKGLVKQGQLDDAYDKLMRNEEND</sequence>
<reference evidence="3" key="1">
    <citation type="journal article" date="2019" name="Int. J. Syst. Evol. Microbiol.">
        <title>The Global Catalogue of Microorganisms (GCM) 10K type strain sequencing project: providing services to taxonomists for standard genome sequencing and annotation.</title>
        <authorList>
            <consortium name="The Broad Institute Genomics Platform"/>
            <consortium name="The Broad Institute Genome Sequencing Center for Infectious Disease"/>
            <person name="Wu L."/>
            <person name="Ma J."/>
        </authorList>
    </citation>
    <scope>NUCLEOTIDE SEQUENCE [LARGE SCALE GENOMIC DNA]</scope>
    <source>
        <strain evidence="3">CGMCC 1.12770</strain>
    </source>
</reference>
<dbReference type="PROSITE" id="PS50943">
    <property type="entry name" value="HTH_CROC1"/>
    <property type="match status" value="1"/>
</dbReference>
<organism evidence="2 3">
    <name type="scientific">Paenibacillus silvae</name>
    <dbReference type="NCBI Taxonomy" id="1325358"/>
    <lineage>
        <taxon>Bacteria</taxon>
        <taxon>Bacillati</taxon>
        <taxon>Bacillota</taxon>
        <taxon>Bacilli</taxon>
        <taxon>Bacillales</taxon>
        <taxon>Paenibacillaceae</taxon>
        <taxon>Paenibacillus</taxon>
    </lineage>
</organism>
<keyword evidence="3" id="KW-1185">Reference proteome</keyword>
<dbReference type="RefSeq" id="WP_188594420.1">
    <property type="nucleotide sequence ID" value="NZ_BMFU01000012.1"/>
</dbReference>
<accession>A0ABQ1ZJ75</accession>
<feature type="domain" description="HTH cro/C1-type" evidence="1">
    <location>
        <begin position="53"/>
        <end position="88"/>
    </location>
</feature>
<dbReference type="Gene3D" id="1.10.260.40">
    <property type="entry name" value="lambda repressor-like DNA-binding domains"/>
    <property type="match status" value="1"/>
</dbReference>
<comment type="caution">
    <text evidence="2">The sequence shown here is derived from an EMBL/GenBank/DDBJ whole genome shotgun (WGS) entry which is preliminary data.</text>
</comment>
<evidence type="ECO:0000313" key="2">
    <source>
        <dbReference type="EMBL" id="GGH68704.1"/>
    </source>
</evidence>
<name>A0ABQ1ZJ75_9BACL</name>
<proteinExistence type="predicted"/>